<dbReference type="HAMAP" id="MF_00631">
    <property type="entry name" value="CrgA"/>
    <property type="match status" value="1"/>
</dbReference>
<keyword evidence="5 7" id="KW-0472">Membrane</keyword>
<organism evidence="9 10">
    <name type="scientific">Glycomyces sambucus</name>
    <dbReference type="NCBI Taxonomy" id="380244"/>
    <lineage>
        <taxon>Bacteria</taxon>
        <taxon>Bacillati</taxon>
        <taxon>Actinomycetota</taxon>
        <taxon>Actinomycetes</taxon>
        <taxon>Glycomycetales</taxon>
        <taxon>Glycomycetaceae</taxon>
        <taxon>Glycomyces</taxon>
    </lineage>
</organism>
<dbReference type="GO" id="GO:0005886">
    <property type="term" value="C:plasma membrane"/>
    <property type="evidence" value="ECO:0007669"/>
    <property type="project" value="UniProtKB-SubCell"/>
</dbReference>
<feature type="transmembrane region" description="Helical" evidence="7">
    <location>
        <begin position="33"/>
        <end position="54"/>
    </location>
</feature>
<gene>
    <name evidence="7" type="primary">crgA</name>
    <name evidence="9" type="ORF">SAMN05216298_0126</name>
</gene>
<comment type="similarity">
    <text evidence="7">Belongs to the CrgA family.</text>
</comment>
<evidence type="ECO:0000256" key="8">
    <source>
        <dbReference type="SAM" id="MobiDB-lite"/>
    </source>
</evidence>
<evidence type="ECO:0000313" key="10">
    <source>
        <dbReference type="Proteomes" id="UP000198662"/>
    </source>
</evidence>
<keyword evidence="2 7" id="KW-0132">Cell division</keyword>
<evidence type="ECO:0000256" key="5">
    <source>
        <dbReference type="ARBA" id="ARBA00023136"/>
    </source>
</evidence>
<evidence type="ECO:0000256" key="1">
    <source>
        <dbReference type="ARBA" id="ARBA00022475"/>
    </source>
</evidence>
<evidence type="ECO:0000256" key="6">
    <source>
        <dbReference type="ARBA" id="ARBA00023306"/>
    </source>
</evidence>
<evidence type="ECO:0000256" key="4">
    <source>
        <dbReference type="ARBA" id="ARBA00022989"/>
    </source>
</evidence>
<name>A0A1G9N5N0_9ACTN</name>
<evidence type="ECO:0000313" key="9">
    <source>
        <dbReference type="EMBL" id="SDL81714.1"/>
    </source>
</evidence>
<keyword evidence="1 7" id="KW-1003">Cell membrane</keyword>
<dbReference type="STRING" id="380244.SAMN05216298_0126"/>
<dbReference type="OrthoDB" id="5189646at2"/>
<reference evidence="10" key="1">
    <citation type="submission" date="2016-10" db="EMBL/GenBank/DDBJ databases">
        <authorList>
            <person name="Varghese N."/>
            <person name="Submissions S."/>
        </authorList>
    </citation>
    <scope>NUCLEOTIDE SEQUENCE [LARGE SCALE GENOMIC DNA]</scope>
    <source>
        <strain evidence="10">CGMCC 4.3147</strain>
    </source>
</reference>
<dbReference type="EMBL" id="FNGF01000011">
    <property type="protein sequence ID" value="SDL81714.1"/>
    <property type="molecule type" value="Genomic_DNA"/>
</dbReference>
<dbReference type="Pfam" id="PF06781">
    <property type="entry name" value="CrgA"/>
    <property type="match status" value="1"/>
</dbReference>
<evidence type="ECO:0000256" key="7">
    <source>
        <dbReference type="HAMAP-Rule" id="MF_00631"/>
    </source>
</evidence>
<protein>
    <recommendedName>
        <fullName evidence="7">Cell division protein CrgA</fullName>
    </recommendedName>
</protein>
<dbReference type="InterPro" id="IPR009619">
    <property type="entry name" value="CrgA"/>
</dbReference>
<proteinExistence type="inferred from homology"/>
<accession>A0A1G9N5N0</accession>
<feature type="compositionally biased region" description="Basic residues" evidence="8">
    <location>
        <begin position="1"/>
        <end position="11"/>
    </location>
</feature>
<evidence type="ECO:0000256" key="3">
    <source>
        <dbReference type="ARBA" id="ARBA00022692"/>
    </source>
</evidence>
<keyword evidence="10" id="KW-1185">Reference proteome</keyword>
<dbReference type="RefSeq" id="WP_091054441.1">
    <property type="nucleotide sequence ID" value="NZ_FNGF01000011.1"/>
</dbReference>
<dbReference type="AlphaFoldDB" id="A0A1G9N5N0"/>
<feature type="compositionally biased region" description="Low complexity" evidence="8">
    <location>
        <begin position="13"/>
        <end position="26"/>
    </location>
</feature>
<keyword evidence="4 7" id="KW-1133">Transmembrane helix</keyword>
<keyword evidence="3 7" id="KW-0812">Transmembrane</keyword>
<evidence type="ECO:0000256" key="2">
    <source>
        <dbReference type="ARBA" id="ARBA00022618"/>
    </source>
</evidence>
<feature type="region of interest" description="Disordered" evidence="8">
    <location>
        <begin position="1"/>
        <end position="31"/>
    </location>
</feature>
<comment type="function">
    <text evidence="7">Involved in cell division.</text>
</comment>
<comment type="subcellular location">
    <subcellularLocation>
        <location evidence="7">Cell membrane</location>
        <topology evidence="7">Multi-pass membrane protein</topology>
    </subcellularLocation>
</comment>
<dbReference type="Proteomes" id="UP000198662">
    <property type="component" value="Unassembled WGS sequence"/>
</dbReference>
<dbReference type="GO" id="GO:0051301">
    <property type="term" value="P:cell division"/>
    <property type="evidence" value="ECO:0007669"/>
    <property type="project" value="UniProtKB-UniRule"/>
</dbReference>
<sequence>MPKSRMRKKKVYSSSGPGKSTTSGESYEPSPTWVPITAVALIVIGIGWLTLFYLSGMAFPVAAWGYWNLAVGFSCMVAALLVLSKWR</sequence>
<keyword evidence="6 7" id="KW-0131">Cell cycle</keyword>
<feature type="transmembrane region" description="Helical" evidence="7">
    <location>
        <begin position="66"/>
        <end position="83"/>
    </location>
</feature>